<dbReference type="RefSeq" id="WP_089721074.1">
    <property type="nucleotide sequence ID" value="NZ_FNBJ01000064.1"/>
</dbReference>
<proteinExistence type="predicted"/>
<feature type="non-terminal residue" evidence="4">
    <location>
        <position position="646"/>
    </location>
</feature>
<dbReference type="EMBL" id="FOHG01000071">
    <property type="protein sequence ID" value="SET29316.1"/>
    <property type="molecule type" value="Genomic_DNA"/>
</dbReference>
<dbReference type="EMBL" id="FNBJ01000064">
    <property type="protein sequence ID" value="SDG22191.1"/>
    <property type="molecule type" value="Genomic_DNA"/>
</dbReference>
<sequence>MASRTTYQTHFLLGAKVQSSMNKSFAKVQKNMKNIRKGAGYTESAFSKLGRTVKNAFAAAGIYFGARAIVRSFQSVTTSAMNLNDKMADVATLLDGDAKKKIGNYKEEVQELAIAVGKSSDELSTGLYKTISALGESPESMKIFTKIAENAVAGNVKVADSVAFVTGTMKAYGEEGLAAAEKISDLGFQAVKHGDTTFPELAKNMGKVAPIASSLGVGMEPLFGAMATLTGVTGNTAEVATGVRGIMKAFIKPSSDMQKVITGLGHSSGEAMIKARGFKGSLEILNKITGGSTQEMGKLFRETEALTNVLALTGDQADAFTRKTKAMTDAENASKKAFETKISTTKALWNRFKQLGNTIKEDFGNVTLPGLNSALTNVLSNSEGIRNKFKAVAGQLGRVFEVGAAAFNSVKEAIDDNSMRILFLKMRLNVVKRSFSNAFQAGKPALNWMINTGIPAAVDVLISLSNKALDVYNFFNDNWTAIEPIVFGITSALVAYKTAQLGVIAVQKVGMIVQSISKAYSTFQGIMNAARYSTLAASKAQVALNLAMSANPIAVVAIAIGALATAGYLVYKNWDKILPKLQAFYDLIRNLPVVEAFASGITDIYQSGKDTFNGLVDFVSGVFTGNWSKAWDGAVQAVGGAFSVLG</sequence>
<keyword evidence="1" id="KW-0812">Transmembrane</keyword>
<evidence type="ECO:0000313" key="5">
    <source>
        <dbReference type="Proteomes" id="UP000198612"/>
    </source>
</evidence>
<organism evidence="4 5">
    <name type="scientific">Halanaerobium congolense</name>
    <dbReference type="NCBI Taxonomy" id="54121"/>
    <lineage>
        <taxon>Bacteria</taxon>
        <taxon>Bacillati</taxon>
        <taxon>Bacillota</taxon>
        <taxon>Clostridia</taxon>
        <taxon>Halanaerobiales</taxon>
        <taxon>Halanaerobiaceae</taxon>
        <taxon>Halanaerobium</taxon>
    </lineage>
</organism>
<evidence type="ECO:0000313" key="6">
    <source>
        <dbReference type="Proteomes" id="UP000199519"/>
    </source>
</evidence>
<evidence type="ECO:0000259" key="2">
    <source>
        <dbReference type="Pfam" id="PF10145"/>
    </source>
</evidence>
<dbReference type="Proteomes" id="UP000199519">
    <property type="component" value="Unassembled WGS sequence"/>
</dbReference>
<dbReference type="InterPro" id="IPR010090">
    <property type="entry name" value="Phage_tape_meas"/>
</dbReference>
<evidence type="ECO:0000313" key="4">
    <source>
        <dbReference type="EMBL" id="SET29316.1"/>
    </source>
</evidence>
<dbReference type="AlphaFoldDB" id="A0A1I0DAK4"/>
<evidence type="ECO:0000313" key="3">
    <source>
        <dbReference type="EMBL" id="SDG22191.1"/>
    </source>
</evidence>
<keyword evidence="1" id="KW-0472">Membrane</keyword>
<evidence type="ECO:0000256" key="1">
    <source>
        <dbReference type="SAM" id="Phobius"/>
    </source>
</evidence>
<feature type="domain" description="Phage tail tape measure protein" evidence="2">
    <location>
        <begin position="110"/>
        <end position="295"/>
    </location>
</feature>
<dbReference type="NCBIfam" id="TIGR01760">
    <property type="entry name" value="tape_meas_TP901"/>
    <property type="match status" value="1"/>
</dbReference>
<feature type="transmembrane region" description="Helical" evidence="1">
    <location>
        <begin position="553"/>
        <end position="571"/>
    </location>
</feature>
<protein>
    <submittedName>
        <fullName evidence="4">Phage tail tape measure protein, TP901 family, core region</fullName>
    </submittedName>
</protein>
<keyword evidence="6" id="KW-1185">Reference proteome</keyword>
<accession>A0A1I0DAK4</accession>
<gene>
    <name evidence="3" type="ORF">SAMN04488598_1647</name>
    <name evidence="4" type="ORF">SAMN04515652_1711</name>
</gene>
<dbReference type="Proteomes" id="UP000198612">
    <property type="component" value="Unassembled WGS sequence"/>
</dbReference>
<reference evidence="5 6" key="1">
    <citation type="submission" date="2016-10" db="EMBL/GenBank/DDBJ databases">
        <authorList>
            <person name="Varghese N."/>
            <person name="Submissions S."/>
        </authorList>
    </citation>
    <scope>NUCLEOTIDE SEQUENCE [LARGE SCALE GENOMIC DNA]</scope>
    <source>
        <strain evidence="3 6">WG2</strain>
        <strain evidence="4 5">WG5</strain>
    </source>
</reference>
<dbReference type="Pfam" id="PF10145">
    <property type="entry name" value="PhageMin_Tail"/>
    <property type="match status" value="1"/>
</dbReference>
<name>A0A1I0DAK4_9FIRM</name>
<keyword evidence="1" id="KW-1133">Transmembrane helix</keyword>